<protein>
    <submittedName>
        <fullName evidence="2">Probable amidase</fullName>
        <ecNumber evidence="2">3.5.1.4</ecNumber>
    </submittedName>
</protein>
<reference evidence="3" key="1">
    <citation type="journal article" date="2006" name="Proc. Natl. Acad. Sci. U.S.A.">
        <title>The complete genome of Rhodococcus sp. RHA1 provides insights into a catabolic powerhouse.</title>
        <authorList>
            <person name="McLeod M.P."/>
            <person name="Warren R.L."/>
            <person name="Hsiao W.W.L."/>
            <person name="Araki N."/>
            <person name="Myhre M."/>
            <person name="Fernandes C."/>
            <person name="Miyazawa D."/>
            <person name="Wong W."/>
            <person name="Lillquist A.L."/>
            <person name="Wang D."/>
            <person name="Dosanjh M."/>
            <person name="Hara H."/>
            <person name="Petrescu A."/>
            <person name="Morin R.D."/>
            <person name="Yang G."/>
            <person name="Stott J.M."/>
            <person name="Schein J.E."/>
            <person name="Shin H."/>
            <person name="Smailus D."/>
            <person name="Siddiqui A.S."/>
            <person name="Marra M.A."/>
            <person name="Jones S.J.M."/>
            <person name="Holt R."/>
            <person name="Brinkman F.S.L."/>
            <person name="Miyauchi K."/>
            <person name="Fukuda M."/>
            <person name="Davies J.E."/>
            <person name="Mohn W.W."/>
            <person name="Eltis L.D."/>
        </authorList>
    </citation>
    <scope>NUCLEOTIDE SEQUENCE [LARGE SCALE GENOMIC DNA]</scope>
    <source>
        <strain evidence="3">RHA1</strain>
    </source>
</reference>
<feature type="domain" description="Amidase" evidence="1">
    <location>
        <begin position="1"/>
        <end position="145"/>
    </location>
</feature>
<dbReference type="InterPro" id="IPR023631">
    <property type="entry name" value="Amidase_dom"/>
</dbReference>
<sequence>MPASCCGLIGLKPSRGRIPCGPLVGEAGFGHIYEFALTRIVRDTAHLLDAVAAPAVGEKYTAPTPSGLYADAVRADPGRLRVTLTTEPWGVGAVDAQVSEATVVAGTILEWIGHTVTETRPQFDAEDVVEASTLTAIATDAAILRAPRRPDPALLEAVSRTVLQEAQAFTALDVAAALDAQHRVTCSSPDSICS</sequence>
<dbReference type="Pfam" id="PF01425">
    <property type="entry name" value="Amidase"/>
    <property type="match status" value="1"/>
</dbReference>
<dbReference type="GO" id="GO:0004040">
    <property type="term" value="F:amidase activity"/>
    <property type="evidence" value="ECO:0007669"/>
    <property type="project" value="UniProtKB-EC"/>
</dbReference>
<dbReference type="Gene3D" id="3.90.1300.10">
    <property type="entry name" value="Amidase signature (AS) domain"/>
    <property type="match status" value="1"/>
</dbReference>
<name>Q0SCS9_RHOJR</name>
<dbReference type="KEGG" id="rha:RHA1_ro02852"/>
<evidence type="ECO:0000313" key="2">
    <source>
        <dbReference type="EMBL" id="ABG94657.1"/>
    </source>
</evidence>
<dbReference type="EC" id="3.5.1.4" evidence="2"/>
<evidence type="ECO:0000259" key="1">
    <source>
        <dbReference type="Pfam" id="PF01425"/>
    </source>
</evidence>
<accession>Q0SCS9</accession>
<organism evidence="2 3">
    <name type="scientific">Rhodococcus jostii (strain RHA1)</name>
    <dbReference type="NCBI Taxonomy" id="101510"/>
    <lineage>
        <taxon>Bacteria</taxon>
        <taxon>Bacillati</taxon>
        <taxon>Actinomycetota</taxon>
        <taxon>Actinomycetes</taxon>
        <taxon>Mycobacteriales</taxon>
        <taxon>Nocardiaceae</taxon>
        <taxon>Rhodococcus</taxon>
    </lineage>
</organism>
<dbReference type="eggNOG" id="COG0154">
    <property type="taxonomic scope" value="Bacteria"/>
</dbReference>
<evidence type="ECO:0000313" key="3">
    <source>
        <dbReference type="Proteomes" id="UP000008710"/>
    </source>
</evidence>
<dbReference type="InterPro" id="IPR036928">
    <property type="entry name" value="AS_sf"/>
</dbReference>
<dbReference type="Proteomes" id="UP000008710">
    <property type="component" value="Chromosome"/>
</dbReference>
<gene>
    <name evidence="2" type="ordered locus">RHA1_ro02852</name>
</gene>
<keyword evidence="2" id="KW-0378">Hydrolase</keyword>
<dbReference type="SUPFAM" id="SSF75304">
    <property type="entry name" value="Amidase signature (AS) enzymes"/>
    <property type="match status" value="1"/>
</dbReference>
<proteinExistence type="predicted"/>
<dbReference type="EMBL" id="CP000431">
    <property type="protein sequence ID" value="ABG94657.1"/>
    <property type="molecule type" value="Genomic_DNA"/>
</dbReference>
<dbReference type="AlphaFoldDB" id="Q0SCS9"/>
<dbReference type="HOGENOM" id="CLU_1401504_0_0_11"/>